<gene>
    <name evidence="2" type="ORF">QNN03_01175</name>
</gene>
<comment type="caution">
    <text evidence="2">The sequence shown here is derived from an EMBL/GenBank/DDBJ whole genome shotgun (WGS) entry which is preliminary data.</text>
</comment>
<proteinExistence type="predicted"/>
<protein>
    <submittedName>
        <fullName evidence="2">Uncharacterized protein</fullName>
    </submittedName>
</protein>
<keyword evidence="3" id="KW-1185">Reference proteome</keyword>
<reference evidence="2 3" key="1">
    <citation type="submission" date="2023-05" db="EMBL/GenBank/DDBJ databases">
        <title>Streptomyces fuscus sp. nov., a brown-black pigment producing actinomyces isolated from dry sand of Sea duck farm.</title>
        <authorList>
            <person name="Xie J."/>
            <person name="Shen N."/>
        </authorList>
    </citation>
    <scope>NUCLEOTIDE SEQUENCE [LARGE SCALE GENOMIC DNA]</scope>
    <source>
        <strain evidence="2 3">GXMU-J15</strain>
    </source>
</reference>
<dbReference type="Proteomes" id="UP001241926">
    <property type="component" value="Unassembled WGS sequence"/>
</dbReference>
<accession>A0ABT7IR44</accession>
<evidence type="ECO:0000313" key="3">
    <source>
        <dbReference type="Proteomes" id="UP001241926"/>
    </source>
</evidence>
<feature type="region of interest" description="Disordered" evidence="1">
    <location>
        <begin position="145"/>
        <end position="169"/>
    </location>
</feature>
<evidence type="ECO:0000313" key="2">
    <source>
        <dbReference type="EMBL" id="MDL2075046.1"/>
    </source>
</evidence>
<organism evidence="2 3">
    <name type="scientific">Streptomyces fuscus</name>
    <dbReference type="NCBI Taxonomy" id="3048495"/>
    <lineage>
        <taxon>Bacteria</taxon>
        <taxon>Bacillati</taxon>
        <taxon>Actinomycetota</taxon>
        <taxon>Actinomycetes</taxon>
        <taxon>Kitasatosporales</taxon>
        <taxon>Streptomycetaceae</taxon>
        <taxon>Streptomyces</taxon>
    </lineage>
</organism>
<sequence>MAMVGLFWITDDAVYIGAEPAGTASGVRLSQDGVEVLGRNAGTWSWAEVCGIEVADVAVRALPQRWVSQAVDVVTSALTGGGELPPPFTVRVTTADGSVETDAYTAVAGGFYGPTEYELSRTLLARLVDGRTALDDLLQWRRDRAGDSTPAREEREALMLKWTGGGEPS</sequence>
<dbReference type="RefSeq" id="WP_093719281.1">
    <property type="nucleotide sequence ID" value="NZ_JASJUS010000001.1"/>
</dbReference>
<dbReference type="EMBL" id="JASJUS010000001">
    <property type="protein sequence ID" value="MDL2075046.1"/>
    <property type="molecule type" value="Genomic_DNA"/>
</dbReference>
<evidence type="ECO:0000256" key="1">
    <source>
        <dbReference type="SAM" id="MobiDB-lite"/>
    </source>
</evidence>
<feature type="compositionally biased region" description="Basic and acidic residues" evidence="1">
    <location>
        <begin position="145"/>
        <end position="158"/>
    </location>
</feature>
<name>A0ABT7IR44_9ACTN</name>